<evidence type="ECO:0000256" key="1">
    <source>
        <dbReference type="ARBA" id="ARBA00001917"/>
    </source>
</evidence>
<keyword evidence="6" id="KW-0560">Oxidoreductase</keyword>
<dbReference type="PANTHER" id="PTHR42917">
    <property type="entry name" value="2,4-DIENOYL-COA REDUCTASE"/>
    <property type="match status" value="1"/>
</dbReference>
<keyword evidence="3" id="KW-0285">Flavoprotein</keyword>
<evidence type="ECO:0000313" key="10">
    <source>
        <dbReference type="EMBL" id="GAI80527.1"/>
    </source>
</evidence>
<gene>
    <name evidence="10" type="ORF">S12H4_16730</name>
</gene>
<comment type="caution">
    <text evidence="10">The sequence shown here is derived from an EMBL/GenBank/DDBJ whole genome shotgun (WGS) entry which is preliminary data.</text>
</comment>
<evidence type="ECO:0000256" key="8">
    <source>
        <dbReference type="ARBA" id="ARBA00023014"/>
    </source>
</evidence>
<dbReference type="InterPro" id="IPR051793">
    <property type="entry name" value="NADH:flavin_oxidoreductase"/>
</dbReference>
<evidence type="ECO:0000256" key="2">
    <source>
        <dbReference type="ARBA" id="ARBA00001966"/>
    </source>
</evidence>
<feature type="non-terminal residue" evidence="10">
    <location>
        <position position="1"/>
    </location>
</feature>
<sequence length="169" mass="18830">HGAHGFLLSQFLSPFVNRRQDRYGGDIASRATFALEIVDRLKDEVVDHDFILGYRMGRNEPGLKEGTEIARILENAGIELLHVSSGIGNEKRVQVPGDFPYHWIVYLGTEVKKQVNIPVIAVCRIRTPREADWLVGNAVDLVAVGRGQLVDPDWARKAEAGEKPDSCKD</sequence>
<comment type="cofactor">
    <cofactor evidence="2">
        <name>[4Fe-4S] cluster</name>
        <dbReference type="ChEBI" id="CHEBI:49883"/>
    </cofactor>
</comment>
<proteinExistence type="predicted"/>
<dbReference type="PANTHER" id="PTHR42917:SF2">
    <property type="entry name" value="2,4-DIENOYL-COA REDUCTASE [(2E)-ENOYL-COA-PRODUCING]"/>
    <property type="match status" value="1"/>
</dbReference>
<evidence type="ECO:0000256" key="7">
    <source>
        <dbReference type="ARBA" id="ARBA00023004"/>
    </source>
</evidence>
<dbReference type="GO" id="GO:0046872">
    <property type="term" value="F:metal ion binding"/>
    <property type="evidence" value="ECO:0007669"/>
    <property type="project" value="UniProtKB-KW"/>
</dbReference>
<dbReference type="SUPFAM" id="SSF51395">
    <property type="entry name" value="FMN-linked oxidoreductases"/>
    <property type="match status" value="1"/>
</dbReference>
<protein>
    <recommendedName>
        <fullName evidence="9">NADH:flavin oxidoreductase/NADH oxidase N-terminal domain-containing protein</fullName>
    </recommendedName>
</protein>
<keyword evidence="5" id="KW-0479">Metal-binding</keyword>
<evidence type="ECO:0000256" key="4">
    <source>
        <dbReference type="ARBA" id="ARBA00022643"/>
    </source>
</evidence>
<reference evidence="10" key="1">
    <citation type="journal article" date="2014" name="Front. Microbiol.">
        <title>High frequency of phylogenetically diverse reductive dehalogenase-homologous genes in deep subseafloor sedimentary metagenomes.</title>
        <authorList>
            <person name="Kawai M."/>
            <person name="Futagami T."/>
            <person name="Toyoda A."/>
            <person name="Takaki Y."/>
            <person name="Nishi S."/>
            <person name="Hori S."/>
            <person name="Arai W."/>
            <person name="Tsubouchi T."/>
            <person name="Morono Y."/>
            <person name="Uchiyama I."/>
            <person name="Ito T."/>
            <person name="Fujiyama A."/>
            <person name="Inagaki F."/>
            <person name="Takami H."/>
        </authorList>
    </citation>
    <scope>NUCLEOTIDE SEQUENCE</scope>
    <source>
        <strain evidence="10">Expedition CK06-06</strain>
    </source>
</reference>
<feature type="domain" description="NADH:flavin oxidoreductase/NADH oxidase N-terminal" evidence="9">
    <location>
        <begin position="1"/>
        <end position="161"/>
    </location>
</feature>
<evidence type="ECO:0000256" key="6">
    <source>
        <dbReference type="ARBA" id="ARBA00023002"/>
    </source>
</evidence>
<dbReference type="GO" id="GO:0010181">
    <property type="term" value="F:FMN binding"/>
    <property type="evidence" value="ECO:0007669"/>
    <property type="project" value="InterPro"/>
</dbReference>
<comment type="cofactor">
    <cofactor evidence="1">
        <name>FMN</name>
        <dbReference type="ChEBI" id="CHEBI:58210"/>
    </cofactor>
</comment>
<dbReference type="EMBL" id="BARW01008115">
    <property type="protein sequence ID" value="GAI80527.1"/>
    <property type="molecule type" value="Genomic_DNA"/>
</dbReference>
<dbReference type="GO" id="GO:0016491">
    <property type="term" value="F:oxidoreductase activity"/>
    <property type="evidence" value="ECO:0007669"/>
    <property type="project" value="UniProtKB-KW"/>
</dbReference>
<keyword evidence="8" id="KW-0411">Iron-sulfur</keyword>
<dbReference type="GO" id="GO:0051536">
    <property type="term" value="F:iron-sulfur cluster binding"/>
    <property type="evidence" value="ECO:0007669"/>
    <property type="project" value="UniProtKB-KW"/>
</dbReference>
<keyword evidence="4" id="KW-0288">FMN</keyword>
<dbReference type="Gene3D" id="3.20.20.70">
    <property type="entry name" value="Aldolase class I"/>
    <property type="match status" value="1"/>
</dbReference>
<name>X1RIH8_9ZZZZ</name>
<dbReference type="AlphaFoldDB" id="X1RIH8"/>
<dbReference type="InterPro" id="IPR013785">
    <property type="entry name" value="Aldolase_TIM"/>
</dbReference>
<evidence type="ECO:0000256" key="3">
    <source>
        <dbReference type="ARBA" id="ARBA00022630"/>
    </source>
</evidence>
<dbReference type="Pfam" id="PF00724">
    <property type="entry name" value="Oxidored_FMN"/>
    <property type="match status" value="1"/>
</dbReference>
<accession>X1RIH8</accession>
<evidence type="ECO:0000259" key="9">
    <source>
        <dbReference type="Pfam" id="PF00724"/>
    </source>
</evidence>
<dbReference type="InterPro" id="IPR001155">
    <property type="entry name" value="OxRdtase_FMN_N"/>
</dbReference>
<evidence type="ECO:0000256" key="5">
    <source>
        <dbReference type="ARBA" id="ARBA00022723"/>
    </source>
</evidence>
<organism evidence="10">
    <name type="scientific">marine sediment metagenome</name>
    <dbReference type="NCBI Taxonomy" id="412755"/>
    <lineage>
        <taxon>unclassified sequences</taxon>
        <taxon>metagenomes</taxon>
        <taxon>ecological metagenomes</taxon>
    </lineage>
</organism>
<keyword evidence="7" id="KW-0408">Iron</keyword>